<dbReference type="AlphaFoldDB" id="A0A2C8FBZ8"/>
<feature type="domain" description="Transposase InsH N-terminal" evidence="2">
    <location>
        <begin position="2"/>
        <end position="48"/>
    </location>
</feature>
<evidence type="ECO:0000259" key="2">
    <source>
        <dbReference type="Pfam" id="PF05598"/>
    </source>
</evidence>
<evidence type="ECO:0000313" key="4">
    <source>
        <dbReference type="Proteomes" id="UP000219215"/>
    </source>
</evidence>
<gene>
    <name evidence="3" type="ORF">DPRO_3144</name>
</gene>
<keyword evidence="4" id="KW-1185">Reference proteome</keyword>
<feature type="compositionally biased region" description="Basic and acidic residues" evidence="1">
    <location>
        <begin position="135"/>
        <end position="151"/>
    </location>
</feature>
<evidence type="ECO:0000256" key="1">
    <source>
        <dbReference type="SAM" id="MobiDB-lite"/>
    </source>
</evidence>
<dbReference type="PANTHER" id="PTHR35604">
    <property type="entry name" value="TRANSPOSASE INSH FOR INSERTION SEQUENCE ELEMENT IS5A-RELATED"/>
    <property type="match status" value="1"/>
</dbReference>
<organism evidence="3 4">
    <name type="scientific">Pseudodesulfovibrio profundus</name>
    <dbReference type="NCBI Taxonomy" id="57320"/>
    <lineage>
        <taxon>Bacteria</taxon>
        <taxon>Pseudomonadati</taxon>
        <taxon>Thermodesulfobacteriota</taxon>
        <taxon>Desulfovibrionia</taxon>
        <taxon>Desulfovibrionales</taxon>
        <taxon>Desulfovibrionaceae</taxon>
    </lineage>
</organism>
<name>A0A2C8FBZ8_9BACT</name>
<protein>
    <submittedName>
        <fullName evidence="3">Transposase</fullName>
    </submittedName>
</protein>
<evidence type="ECO:0000313" key="3">
    <source>
        <dbReference type="EMBL" id="SOB60056.1"/>
    </source>
</evidence>
<feature type="region of interest" description="Disordered" evidence="1">
    <location>
        <begin position="214"/>
        <end position="247"/>
    </location>
</feature>
<dbReference type="KEGG" id="pprf:DPRO_3144"/>
<dbReference type="RefSeq" id="WP_232005620.1">
    <property type="nucleotide sequence ID" value="NZ_LT907975.1"/>
</dbReference>
<accession>A0A2C8FBZ8</accession>
<reference evidence="4" key="1">
    <citation type="submission" date="2017-09" db="EMBL/GenBank/DDBJ databases">
        <authorList>
            <person name="Regsiter A."/>
            <person name="William W."/>
        </authorList>
    </citation>
    <scope>NUCLEOTIDE SEQUENCE [LARGE SCALE GENOMIC DNA]</scope>
    <source>
        <strain evidence="4">500-1</strain>
    </source>
</reference>
<feature type="compositionally biased region" description="Basic and acidic residues" evidence="1">
    <location>
        <begin position="218"/>
        <end position="228"/>
    </location>
</feature>
<dbReference type="EMBL" id="LT907975">
    <property type="protein sequence ID" value="SOB60056.1"/>
    <property type="molecule type" value="Genomic_DNA"/>
</dbReference>
<dbReference type="Proteomes" id="UP000219215">
    <property type="component" value="Chromosome DPRO"/>
</dbReference>
<dbReference type="InterPro" id="IPR008490">
    <property type="entry name" value="Transposase_InsH_N"/>
</dbReference>
<feature type="region of interest" description="Disordered" evidence="1">
    <location>
        <begin position="107"/>
        <end position="151"/>
    </location>
</feature>
<dbReference type="PANTHER" id="PTHR35604:SF2">
    <property type="entry name" value="TRANSPOSASE INSH FOR INSERTION SEQUENCE ELEMENT IS5A-RELATED"/>
    <property type="match status" value="1"/>
</dbReference>
<dbReference type="Pfam" id="PF05598">
    <property type="entry name" value="DUF772"/>
    <property type="match status" value="1"/>
</dbReference>
<sequence length="247" mass="27170">MVGYFEGIDSERGIEWRCADSLSLREFLQLDIEEAVPDHSSLSHIRSRLSLELHQDVFVWVLGVLAEAGLVRGDRIGVDASTMEANAAMKTIVRKGTGEGYRQMLHGLAKDSGMETPTNEDLSRMDRKRKGKKLSNKDWESSSDPDAKIARMKDGRTRLAYKPEHAVDLDSGAVVAAEIHPADEGDTNTLGKTLKAAGANLSRVGMGHVRTIRPSLSRTRDITPERCSRSWTAARGSRGSPSRNARD</sequence>
<proteinExistence type="predicted"/>